<comment type="cofactor">
    <cofactor evidence="1 14">
        <name>heme</name>
        <dbReference type="ChEBI" id="CHEBI:30413"/>
    </cofactor>
</comment>
<keyword evidence="10 15" id="KW-0560">Oxidoreductase</keyword>
<name>A0A6A4WDZ5_AMPAM</name>
<dbReference type="InterPro" id="IPR001128">
    <property type="entry name" value="Cyt_P450"/>
</dbReference>
<evidence type="ECO:0000256" key="15">
    <source>
        <dbReference type="RuleBase" id="RU000461"/>
    </source>
</evidence>
<dbReference type="InterPro" id="IPR036396">
    <property type="entry name" value="Cyt_P450_sf"/>
</dbReference>
<keyword evidence="12 15" id="KW-0503">Monooxygenase</keyword>
<dbReference type="Gene3D" id="1.10.630.10">
    <property type="entry name" value="Cytochrome P450"/>
    <property type="match status" value="1"/>
</dbReference>
<sequence length="488" mass="55362">MWLKVVAACLVLWYVLKRFLEYRKNLPPGPFNIPLLGSWEFLRLWWTGGSLTEMYARLGDKYGPIIFMRHVLDAPIVTIRQYDTLKESGKDIRLNGSTVPYFFRLMSDFNNRGMSFSDGPKWHLNKKFAIATLGKLGFNKQRVMTMATNDCSSAVDKLLMKKGQPVNIEHELFGAITNVVMQVLMSRQFDIDDPVFKQLREDGVTLFGIAAKLKSPYDFAPWLAYIAGENSDARRLRRVMDRFAAFCNQVIEEHEATICPEEPRDYVDAYLASMATGKVSHMSKEDLRVGLKDMIVGGMEGPSVILGWLLLLTAEHQEIQARMVAEIEEVIGFDRSAVLDDEARCPYVRAVIVETMRYVALTPFHRHSVPHGATTFRGYYIPNGSIILEDVHSCNHDPAVFGDPETFRPERFLGERGEQLRKHEATFGFGPRMCPAIAYSYTVLFIFLVGLLQRLKLVLPEGAEPQSNRGAYNVGVRPTQPLLIALPR</sequence>
<feature type="chain" id="PRO_5025517030" evidence="16">
    <location>
        <begin position="18"/>
        <end position="488"/>
    </location>
</feature>
<dbReference type="PANTHER" id="PTHR24300">
    <property type="entry name" value="CYTOCHROME P450 508A4-RELATED"/>
    <property type="match status" value="1"/>
</dbReference>
<dbReference type="GO" id="GO:0006805">
    <property type="term" value="P:xenobiotic metabolic process"/>
    <property type="evidence" value="ECO:0007669"/>
    <property type="project" value="TreeGrafter"/>
</dbReference>
<evidence type="ECO:0000256" key="9">
    <source>
        <dbReference type="ARBA" id="ARBA00022848"/>
    </source>
</evidence>
<dbReference type="InterPro" id="IPR002401">
    <property type="entry name" value="Cyt_P450_E_grp-I"/>
</dbReference>
<accession>A0A6A4WDZ5</accession>
<comment type="similarity">
    <text evidence="5 15">Belongs to the cytochrome P450 family.</text>
</comment>
<comment type="caution">
    <text evidence="17">The sequence shown here is derived from an EMBL/GenBank/DDBJ whole genome shotgun (WGS) entry which is preliminary data.</text>
</comment>
<dbReference type="PRINTS" id="PR00463">
    <property type="entry name" value="EP450I"/>
</dbReference>
<keyword evidence="8" id="KW-0256">Endoplasmic reticulum</keyword>
<evidence type="ECO:0000256" key="16">
    <source>
        <dbReference type="SAM" id="SignalP"/>
    </source>
</evidence>
<keyword evidence="16" id="KW-0732">Signal</keyword>
<dbReference type="SUPFAM" id="SSF48264">
    <property type="entry name" value="Cytochrome P450"/>
    <property type="match status" value="1"/>
</dbReference>
<dbReference type="Pfam" id="PF00067">
    <property type="entry name" value="p450"/>
    <property type="match status" value="1"/>
</dbReference>
<dbReference type="GO" id="GO:0006082">
    <property type="term" value="P:organic acid metabolic process"/>
    <property type="evidence" value="ECO:0007669"/>
    <property type="project" value="TreeGrafter"/>
</dbReference>
<evidence type="ECO:0000256" key="7">
    <source>
        <dbReference type="ARBA" id="ARBA00022723"/>
    </source>
</evidence>
<dbReference type="InterPro" id="IPR050182">
    <property type="entry name" value="Cytochrome_P450_fam2"/>
</dbReference>
<keyword evidence="13" id="KW-0472">Membrane</keyword>
<evidence type="ECO:0000256" key="13">
    <source>
        <dbReference type="ARBA" id="ARBA00023136"/>
    </source>
</evidence>
<evidence type="ECO:0000256" key="11">
    <source>
        <dbReference type="ARBA" id="ARBA00023004"/>
    </source>
</evidence>
<evidence type="ECO:0000256" key="14">
    <source>
        <dbReference type="PIRSR" id="PIRSR602401-1"/>
    </source>
</evidence>
<feature type="binding site" description="axial binding residue" evidence="14">
    <location>
        <position position="434"/>
    </location>
    <ligand>
        <name>heme</name>
        <dbReference type="ChEBI" id="CHEBI:30413"/>
    </ligand>
    <ligandPart>
        <name>Fe</name>
        <dbReference type="ChEBI" id="CHEBI:18248"/>
    </ligandPart>
</feature>
<evidence type="ECO:0000313" key="18">
    <source>
        <dbReference type="Proteomes" id="UP000440578"/>
    </source>
</evidence>
<evidence type="ECO:0000256" key="1">
    <source>
        <dbReference type="ARBA" id="ARBA00001971"/>
    </source>
</evidence>
<keyword evidence="18" id="KW-1185">Reference proteome</keyword>
<keyword evidence="7 14" id="KW-0479">Metal-binding</keyword>
<dbReference type="GO" id="GO:0005789">
    <property type="term" value="C:endoplasmic reticulum membrane"/>
    <property type="evidence" value="ECO:0007669"/>
    <property type="project" value="UniProtKB-SubCell"/>
</dbReference>
<evidence type="ECO:0000256" key="6">
    <source>
        <dbReference type="ARBA" id="ARBA00022617"/>
    </source>
</evidence>
<evidence type="ECO:0000256" key="12">
    <source>
        <dbReference type="ARBA" id="ARBA00023033"/>
    </source>
</evidence>
<keyword evidence="11 14" id="KW-0408">Iron</keyword>
<keyword evidence="6 14" id="KW-0349">Heme</keyword>
<evidence type="ECO:0000256" key="2">
    <source>
        <dbReference type="ARBA" id="ARBA00003690"/>
    </source>
</evidence>
<dbReference type="PROSITE" id="PS00086">
    <property type="entry name" value="CYTOCHROME_P450"/>
    <property type="match status" value="1"/>
</dbReference>
<comment type="function">
    <text evidence="2">May be involved in the metabolism of insect hormones and in the breakdown of synthetic insecticides.</text>
</comment>
<evidence type="ECO:0000256" key="10">
    <source>
        <dbReference type="ARBA" id="ARBA00023002"/>
    </source>
</evidence>
<evidence type="ECO:0000256" key="5">
    <source>
        <dbReference type="ARBA" id="ARBA00010617"/>
    </source>
</evidence>
<dbReference type="InterPro" id="IPR017972">
    <property type="entry name" value="Cyt_P450_CS"/>
</dbReference>
<dbReference type="AlphaFoldDB" id="A0A6A4WDZ5"/>
<proteinExistence type="inferred from homology"/>
<dbReference type="OrthoDB" id="3934656at2759"/>
<dbReference type="PANTHER" id="PTHR24300:SF375">
    <property type="entry name" value="CYTOCHROME P450 FAMILY"/>
    <property type="match status" value="1"/>
</dbReference>
<comment type="subcellular location">
    <subcellularLocation>
        <location evidence="4">Endoplasmic reticulum membrane</location>
        <topology evidence="4">Peripheral membrane protein</topology>
    </subcellularLocation>
    <subcellularLocation>
        <location evidence="3">Microsome membrane</location>
        <topology evidence="3">Peripheral membrane protein</topology>
    </subcellularLocation>
</comment>
<dbReference type="FunFam" id="1.10.630.10:FF:000238">
    <property type="entry name" value="Cytochrome P450 2A6"/>
    <property type="match status" value="1"/>
</dbReference>
<evidence type="ECO:0000313" key="17">
    <source>
        <dbReference type="EMBL" id="KAF0303409.1"/>
    </source>
</evidence>
<evidence type="ECO:0000256" key="4">
    <source>
        <dbReference type="ARBA" id="ARBA00004406"/>
    </source>
</evidence>
<dbReference type="GO" id="GO:0020037">
    <property type="term" value="F:heme binding"/>
    <property type="evidence" value="ECO:0007669"/>
    <property type="project" value="InterPro"/>
</dbReference>
<reference evidence="17 18" key="1">
    <citation type="submission" date="2019-07" db="EMBL/GenBank/DDBJ databases">
        <title>Draft genome assembly of a fouling barnacle, Amphibalanus amphitrite (Darwin, 1854): The first reference genome for Thecostraca.</title>
        <authorList>
            <person name="Kim W."/>
        </authorList>
    </citation>
    <scope>NUCLEOTIDE SEQUENCE [LARGE SCALE GENOMIC DNA]</scope>
    <source>
        <strain evidence="17">SNU_AA5</strain>
        <tissue evidence="17">Soma without cirri and trophi</tissue>
    </source>
</reference>
<dbReference type="GO" id="GO:0016712">
    <property type="term" value="F:oxidoreductase activity, acting on paired donors, with incorporation or reduction of molecular oxygen, reduced flavin or flavoprotein as one donor, and incorporation of one atom of oxygen"/>
    <property type="evidence" value="ECO:0007669"/>
    <property type="project" value="TreeGrafter"/>
</dbReference>
<dbReference type="GO" id="GO:0005506">
    <property type="term" value="F:iron ion binding"/>
    <property type="evidence" value="ECO:0007669"/>
    <property type="project" value="InterPro"/>
</dbReference>
<dbReference type="EMBL" id="VIIS01000948">
    <property type="protein sequence ID" value="KAF0303409.1"/>
    <property type="molecule type" value="Genomic_DNA"/>
</dbReference>
<evidence type="ECO:0000256" key="8">
    <source>
        <dbReference type="ARBA" id="ARBA00022824"/>
    </source>
</evidence>
<gene>
    <name evidence="17" type="primary">CYP15C1_6</name>
    <name evidence="17" type="ORF">FJT64_024595</name>
</gene>
<evidence type="ECO:0000256" key="3">
    <source>
        <dbReference type="ARBA" id="ARBA00004174"/>
    </source>
</evidence>
<protein>
    <submittedName>
        <fullName evidence="17">Farnesoate epoxidase</fullName>
    </submittedName>
</protein>
<feature type="signal peptide" evidence="16">
    <location>
        <begin position="1"/>
        <end position="17"/>
    </location>
</feature>
<dbReference type="Proteomes" id="UP000440578">
    <property type="component" value="Unassembled WGS sequence"/>
</dbReference>
<keyword evidence="9" id="KW-0492">Microsome</keyword>
<organism evidence="17 18">
    <name type="scientific">Amphibalanus amphitrite</name>
    <name type="common">Striped barnacle</name>
    <name type="synonym">Balanus amphitrite</name>
    <dbReference type="NCBI Taxonomy" id="1232801"/>
    <lineage>
        <taxon>Eukaryota</taxon>
        <taxon>Metazoa</taxon>
        <taxon>Ecdysozoa</taxon>
        <taxon>Arthropoda</taxon>
        <taxon>Crustacea</taxon>
        <taxon>Multicrustacea</taxon>
        <taxon>Cirripedia</taxon>
        <taxon>Thoracica</taxon>
        <taxon>Thoracicalcarea</taxon>
        <taxon>Balanomorpha</taxon>
        <taxon>Balanoidea</taxon>
        <taxon>Balanidae</taxon>
        <taxon>Amphibalaninae</taxon>
        <taxon>Amphibalanus</taxon>
    </lineage>
</organism>